<dbReference type="GeneID" id="25267840"/>
<accession>A0A066VMD1</accession>
<dbReference type="SUPFAM" id="SSF48452">
    <property type="entry name" value="TPR-like"/>
    <property type="match status" value="2"/>
</dbReference>
<sequence length="1296" mass="141621">MSAAPAIKGGSLAIPVAGGREELDINLSNLFGAAPAAAGDEQVDFEFVRQVLRTELPPVVYWCVIAHYCLTQGHPLEAESLCHEALHFYERQGPDLVPVHNLLASISLARARTAPQEILADARYKILDPATELPKAHHHAQADAAIKQAERVLQSVASSKDPRMQYYRQLTALNRGIFMLSRGQYDTALPCFDFVLRHHPQHAVALLGKGCLHLRKKQWAQALKLYQLALRVSIQINKTAEDVCDPSSRWNGPDPRIGIGLALWGNGQHEEARRAWQRSLAVHPGSHSAHTLLGVSSLALYSQPQALEGCASPEAEAQERDQLYNEGIKHIQAAFKIDNRSAILAVALCSHFTTKADLLIESGLLASGDDHEWATVRNHLSAALKLGEHAIQYAELSRAGIQAKLHFARALHMMSYLPGGEIALRTVAQRYYTMVLDESSKAGQIPSMAAAAVDSKGLQVTDALAVVGLAQIQISTGSTPAAKKTLLRFLPKAQSGGSNALEVILLAVSLDVQPATSASLLERALKLLEAAERESERLAHQHPNVMQEESENLFIASSDFSRSSLKKELLGLRALQGIATLARDPLIFVEMANFIRAQDPSLAARCYSAALRIIEAPAKELSTRDTALSVQLRSNLGGILSLRALEMDSSEGSERANLLDHAIAELQGALVAASKIPAGSPESAAAEAVRVVSLYNFARVCELTDPSKAEQAYQTVLAAHPEYLDAKVRLALLHVTGEKSGGAAAAEALFKEVLASDNTNFDARLSYAIFRAGQLPGSPKTEWTSVKEFLAEVFQGPTPAGAKSFGSKTDAKSIQTKGQQDAPYLAALGWAYYQAHVHGKPGPDPKAERTKALYRAIDLFDRALQADKLNAFAAQGMAILLAEDALGEATAERQLSAGIAQAASDQRAEERRKKSADEAIAVLGKLRDVREDSSVYICQGHAFMIKDEFDRAIQVYELAASKFHPDGNPSLLQNLARAEYAKGISFKIPLHLWRSIDYLDQARKKLDARGDSSSLLECSWIRYNEAVTRQQLLQMLHNLKPDKRSSDEISKAADGLKLALSLFTDLLPIAQKHQLSHITADLVEQRIQYGENKLLAQSEEVLSEQKAYEATVNAAREEAEALLAEKEALKEKLRAEREAEQIRKAEELVAKRLAAKEKLNEVDWAVLNAVVDEKRTKSGGSKSRRMKQHEEEDLGIVNDESEEGGDTLFSAAGSDEDDDAPNDVDNDAARASKALSKLKRKKESQKRIKKKRQATSDTDESDAAEDSEVEPRPKKKKRGKPQIFDEDDLIDSDEEA</sequence>
<dbReference type="SMART" id="SM00028">
    <property type="entry name" value="TPR"/>
    <property type="match status" value="6"/>
</dbReference>
<dbReference type="EMBL" id="JMSN01000100">
    <property type="protein sequence ID" value="KDN39745.1"/>
    <property type="molecule type" value="Genomic_DNA"/>
</dbReference>
<protein>
    <recommendedName>
        <fullName evidence="7">TPR-like protein</fullName>
    </recommendedName>
</protein>
<evidence type="ECO:0000256" key="1">
    <source>
        <dbReference type="ARBA" id="ARBA00022737"/>
    </source>
</evidence>
<dbReference type="InterPro" id="IPR019734">
    <property type="entry name" value="TPR_rpt"/>
</dbReference>
<evidence type="ECO:0000256" key="3">
    <source>
        <dbReference type="SAM" id="Coils"/>
    </source>
</evidence>
<dbReference type="Gene3D" id="1.25.40.10">
    <property type="entry name" value="Tetratricopeptide repeat domain"/>
    <property type="match status" value="3"/>
</dbReference>
<feature type="compositionally biased region" description="Acidic residues" evidence="4">
    <location>
        <begin position="1214"/>
        <end position="1226"/>
    </location>
</feature>
<feature type="coiled-coil region" evidence="3">
    <location>
        <begin position="1105"/>
        <end position="1145"/>
    </location>
</feature>
<dbReference type="InParanoid" id="A0A066VMD1"/>
<feature type="compositionally biased region" description="Acidic residues" evidence="4">
    <location>
        <begin position="1257"/>
        <end position="1268"/>
    </location>
</feature>
<evidence type="ECO:0000256" key="2">
    <source>
        <dbReference type="ARBA" id="ARBA00022803"/>
    </source>
</evidence>
<name>A0A066VMD1_TILAU</name>
<feature type="compositionally biased region" description="Acidic residues" evidence="4">
    <location>
        <begin position="1191"/>
        <end position="1205"/>
    </location>
</feature>
<keyword evidence="1" id="KW-0677">Repeat</keyword>
<feature type="region of interest" description="Disordered" evidence="4">
    <location>
        <begin position="1175"/>
        <end position="1296"/>
    </location>
</feature>
<dbReference type="GO" id="GO:0006355">
    <property type="term" value="P:regulation of DNA-templated transcription"/>
    <property type="evidence" value="ECO:0007669"/>
    <property type="project" value="InterPro"/>
</dbReference>
<dbReference type="STRING" id="1037660.A0A066VMD1"/>
<dbReference type="Proteomes" id="UP000027361">
    <property type="component" value="Unassembled WGS sequence"/>
</dbReference>
<keyword evidence="6" id="KW-1185">Reference proteome</keyword>
<dbReference type="PANTHER" id="PTHR14027:SF2">
    <property type="entry name" value="RNA POLYMERASE-ASSOCIATED PROTEIN CTR9 HOMOLOG"/>
    <property type="match status" value="1"/>
</dbReference>
<gene>
    <name evidence="5" type="ORF">K437DRAFT_8111</name>
</gene>
<dbReference type="InterPro" id="IPR031101">
    <property type="entry name" value="Ctr9"/>
</dbReference>
<evidence type="ECO:0000313" key="5">
    <source>
        <dbReference type="EMBL" id="KDN39745.1"/>
    </source>
</evidence>
<dbReference type="GO" id="GO:0000993">
    <property type="term" value="F:RNA polymerase II complex binding"/>
    <property type="evidence" value="ECO:0007669"/>
    <property type="project" value="TreeGrafter"/>
</dbReference>
<evidence type="ECO:0000256" key="4">
    <source>
        <dbReference type="SAM" id="MobiDB-lite"/>
    </source>
</evidence>
<dbReference type="FunCoup" id="A0A066VMD1">
    <property type="interactions" value="453"/>
</dbReference>
<keyword evidence="2" id="KW-0802">TPR repeat</keyword>
<evidence type="ECO:0000313" key="6">
    <source>
        <dbReference type="Proteomes" id="UP000027361"/>
    </source>
</evidence>
<evidence type="ECO:0008006" key="7">
    <source>
        <dbReference type="Google" id="ProtNLM"/>
    </source>
</evidence>
<dbReference type="RefSeq" id="XP_013241137.1">
    <property type="nucleotide sequence ID" value="XM_013385683.1"/>
</dbReference>
<dbReference type="InterPro" id="IPR011990">
    <property type="entry name" value="TPR-like_helical_dom_sf"/>
</dbReference>
<reference evidence="5 6" key="1">
    <citation type="submission" date="2014-05" db="EMBL/GenBank/DDBJ databases">
        <title>Draft genome sequence of a rare smut relative, Tilletiaria anomala UBC 951.</title>
        <authorList>
            <consortium name="DOE Joint Genome Institute"/>
            <person name="Toome M."/>
            <person name="Kuo A."/>
            <person name="Henrissat B."/>
            <person name="Lipzen A."/>
            <person name="Tritt A."/>
            <person name="Yoshinaga Y."/>
            <person name="Zane M."/>
            <person name="Barry K."/>
            <person name="Grigoriev I.V."/>
            <person name="Spatafora J.W."/>
            <person name="Aimea M.C."/>
        </authorList>
    </citation>
    <scope>NUCLEOTIDE SEQUENCE [LARGE SCALE GENOMIC DNA]</scope>
    <source>
        <strain evidence="5 6">UBC 951</strain>
    </source>
</reference>
<dbReference type="OMA" id="CFLAGEF"/>
<dbReference type="OrthoDB" id="343875at2759"/>
<keyword evidence="3" id="KW-0175">Coiled coil</keyword>
<feature type="coiled-coil region" evidence="3">
    <location>
        <begin position="521"/>
        <end position="548"/>
    </location>
</feature>
<dbReference type="HOGENOM" id="CLU_003008_0_0_1"/>
<dbReference type="Pfam" id="PF13432">
    <property type="entry name" value="TPR_16"/>
    <property type="match status" value="3"/>
</dbReference>
<organism evidence="5 6">
    <name type="scientific">Tilletiaria anomala (strain ATCC 24038 / CBS 436.72 / UBC 951)</name>
    <dbReference type="NCBI Taxonomy" id="1037660"/>
    <lineage>
        <taxon>Eukaryota</taxon>
        <taxon>Fungi</taxon>
        <taxon>Dikarya</taxon>
        <taxon>Basidiomycota</taxon>
        <taxon>Ustilaginomycotina</taxon>
        <taxon>Exobasidiomycetes</taxon>
        <taxon>Georgefischeriales</taxon>
        <taxon>Tilletiariaceae</taxon>
        <taxon>Tilletiaria</taxon>
    </lineage>
</organism>
<proteinExistence type="predicted"/>
<comment type="caution">
    <text evidence="5">The sequence shown here is derived from an EMBL/GenBank/DDBJ whole genome shotgun (WGS) entry which is preliminary data.</text>
</comment>
<feature type="compositionally biased region" description="Acidic residues" evidence="4">
    <location>
        <begin position="1284"/>
        <end position="1296"/>
    </location>
</feature>
<dbReference type="GO" id="GO:0016593">
    <property type="term" value="C:Cdc73/Paf1 complex"/>
    <property type="evidence" value="ECO:0007669"/>
    <property type="project" value="TreeGrafter"/>
</dbReference>
<dbReference type="PANTHER" id="PTHR14027">
    <property type="entry name" value="RNA POLYMERASE-ASSOCIATED PROTEIN CTR9"/>
    <property type="match status" value="1"/>
</dbReference>
<feature type="compositionally biased region" description="Basic residues" evidence="4">
    <location>
        <begin position="1236"/>
        <end position="1253"/>
    </location>
</feature>
<dbReference type="GO" id="GO:0006368">
    <property type="term" value="P:transcription elongation by RNA polymerase II"/>
    <property type="evidence" value="ECO:0007669"/>
    <property type="project" value="TreeGrafter"/>
</dbReference>